<dbReference type="EMBL" id="RCCT01000004">
    <property type="protein sequence ID" value="RLK03739.1"/>
    <property type="molecule type" value="Genomic_DNA"/>
</dbReference>
<keyword evidence="1" id="KW-0812">Transmembrane</keyword>
<organism evidence="3 4">
    <name type="scientific">Ruegeria conchae</name>
    <dbReference type="NCBI Taxonomy" id="981384"/>
    <lineage>
        <taxon>Bacteria</taxon>
        <taxon>Pseudomonadati</taxon>
        <taxon>Pseudomonadota</taxon>
        <taxon>Alphaproteobacteria</taxon>
        <taxon>Rhodobacterales</taxon>
        <taxon>Roseobacteraceae</taxon>
        <taxon>Ruegeria</taxon>
    </lineage>
</organism>
<dbReference type="RefSeq" id="WP_010442893.1">
    <property type="nucleotide sequence ID" value="NZ_AEYW01000022.1"/>
</dbReference>
<evidence type="ECO:0000313" key="3">
    <source>
        <dbReference type="EMBL" id="RLK03739.1"/>
    </source>
</evidence>
<dbReference type="Gene3D" id="3.90.550.10">
    <property type="entry name" value="Spore Coat Polysaccharide Biosynthesis Protein SpsA, Chain A"/>
    <property type="match status" value="1"/>
</dbReference>
<feature type="transmembrane region" description="Helical" evidence="1">
    <location>
        <begin position="267"/>
        <end position="290"/>
    </location>
</feature>
<evidence type="ECO:0000313" key="4">
    <source>
        <dbReference type="Proteomes" id="UP000271700"/>
    </source>
</evidence>
<keyword evidence="4" id="KW-1185">Reference proteome</keyword>
<dbReference type="SUPFAM" id="SSF53448">
    <property type="entry name" value="Nucleotide-diphospho-sugar transferases"/>
    <property type="match status" value="1"/>
</dbReference>
<evidence type="ECO:0000256" key="1">
    <source>
        <dbReference type="SAM" id="Phobius"/>
    </source>
</evidence>
<dbReference type="InterPro" id="IPR029044">
    <property type="entry name" value="Nucleotide-diphossugar_trans"/>
</dbReference>
<dbReference type="Pfam" id="PF00535">
    <property type="entry name" value="Glycos_transf_2"/>
    <property type="match status" value="1"/>
</dbReference>
<comment type="caution">
    <text evidence="3">The sequence shown here is derived from an EMBL/GenBank/DDBJ whole genome shotgun (WGS) entry which is preliminary data.</text>
</comment>
<dbReference type="AlphaFoldDB" id="A0A497Z5I7"/>
<dbReference type="InterPro" id="IPR001173">
    <property type="entry name" value="Glyco_trans_2-like"/>
</dbReference>
<feature type="transmembrane region" description="Helical" evidence="1">
    <location>
        <begin position="296"/>
        <end position="316"/>
    </location>
</feature>
<dbReference type="OrthoDB" id="6116224at2"/>
<proteinExistence type="predicted"/>
<dbReference type="Proteomes" id="UP000271700">
    <property type="component" value="Unassembled WGS sequence"/>
</dbReference>
<dbReference type="STRING" id="981384.GCA_000192475_00518"/>
<gene>
    <name evidence="3" type="ORF">CLV75_3119</name>
</gene>
<dbReference type="CDD" id="cd00761">
    <property type="entry name" value="Glyco_tranf_GTA_type"/>
    <property type="match status" value="1"/>
</dbReference>
<keyword evidence="1" id="KW-1133">Transmembrane helix</keyword>
<sequence length="327" mass="35881">MKDRSATLKITVSTLTRQRPEMLAALIESWGEMKLPPDCSVRCLVVENDSSPLSEDTVRAAGAVLPNGAGLDYVLETEPGIPFGRNRAAREALDQGSDLLCFVDDDEVVASDWLESLVAGYRKSSSVLLGAPLRAAGPTGQETAMQRLMLRNISNRYLDKENTAARKATLNDTGGVTIVTNNWLCETRLFSETGLWFDETMRMTGGTDAKFYAETVAAGLPVGWVPDAFVYETIPPERLSFLYQAARGRDQSNTHMRRKLDQKPTKAILGFLSAPLRLVALLGAILLFPFQPDRRLIQIARTAGWLVGVLGIPFGYKSALYKKVSGH</sequence>
<protein>
    <recommendedName>
        <fullName evidence="2">Glycosyltransferase 2-like domain-containing protein</fullName>
    </recommendedName>
</protein>
<accession>A0A497Z5I7</accession>
<feature type="domain" description="Glycosyltransferase 2-like" evidence="2">
    <location>
        <begin position="16"/>
        <end position="154"/>
    </location>
</feature>
<evidence type="ECO:0000259" key="2">
    <source>
        <dbReference type="Pfam" id="PF00535"/>
    </source>
</evidence>
<reference evidence="3 4" key="1">
    <citation type="submission" date="2018-10" db="EMBL/GenBank/DDBJ databases">
        <title>Genomic Encyclopedia of Archaeal and Bacterial Type Strains, Phase II (KMG-II): from individual species to whole genera.</title>
        <authorList>
            <person name="Goeker M."/>
        </authorList>
    </citation>
    <scope>NUCLEOTIDE SEQUENCE [LARGE SCALE GENOMIC DNA]</scope>
    <source>
        <strain evidence="3 4">DSM 29317</strain>
    </source>
</reference>
<name>A0A497Z5I7_9RHOB</name>
<keyword evidence="1" id="KW-0472">Membrane</keyword>